<dbReference type="SUPFAM" id="SSF52833">
    <property type="entry name" value="Thioredoxin-like"/>
    <property type="match status" value="1"/>
</dbReference>
<dbReference type="PANTHER" id="PTHR42852">
    <property type="entry name" value="THIOL:DISULFIDE INTERCHANGE PROTEIN DSBE"/>
    <property type="match status" value="1"/>
</dbReference>
<keyword evidence="4" id="KW-1185">Reference proteome</keyword>
<comment type="caution">
    <text evidence="3">The sequence shown here is derived from an EMBL/GenBank/DDBJ whole genome shotgun (WGS) entry which is preliminary data.</text>
</comment>
<evidence type="ECO:0000313" key="4">
    <source>
        <dbReference type="Proteomes" id="UP001454086"/>
    </source>
</evidence>
<dbReference type="EMBL" id="JBBMFM010000148">
    <property type="protein sequence ID" value="MEQ2428080.1"/>
    <property type="molecule type" value="Genomic_DNA"/>
</dbReference>
<dbReference type="InterPro" id="IPR050553">
    <property type="entry name" value="Thioredoxin_ResA/DsbE_sf"/>
</dbReference>
<feature type="domain" description="Thioredoxin" evidence="2">
    <location>
        <begin position="57"/>
        <end position="199"/>
    </location>
</feature>
<protein>
    <submittedName>
        <fullName evidence="3">Redoxin family protein</fullName>
    </submittedName>
</protein>
<dbReference type="Proteomes" id="UP001454086">
    <property type="component" value="Unassembled WGS sequence"/>
</dbReference>
<dbReference type="Gene3D" id="3.40.30.10">
    <property type="entry name" value="Glutaredoxin"/>
    <property type="match status" value="1"/>
</dbReference>
<dbReference type="PROSITE" id="PS51257">
    <property type="entry name" value="PROKAR_LIPOPROTEIN"/>
    <property type="match status" value="1"/>
</dbReference>
<feature type="chain" id="PRO_5046435650" evidence="1">
    <location>
        <begin position="23"/>
        <end position="199"/>
    </location>
</feature>
<dbReference type="CDD" id="cd02966">
    <property type="entry name" value="TlpA_like_family"/>
    <property type="match status" value="1"/>
</dbReference>
<accession>A0ABV1DCI3</accession>
<feature type="signal peptide" evidence="1">
    <location>
        <begin position="1"/>
        <end position="22"/>
    </location>
</feature>
<dbReference type="InterPro" id="IPR013740">
    <property type="entry name" value="Redoxin"/>
</dbReference>
<evidence type="ECO:0000256" key="1">
    <source>
        <dbReference type="SAM" id="SignalP"/>
    </source>
</evidence>
<gene>
    <name evidence="3" type="ORF">WMQ36_24255</name>
</gene>
<dbReference type="InterPro" id="IPR036249">
    <property type="entry name" value="Thioredoxin-like_sf"/>
</dbReference>
<dbReference type="RefSeq" id="WP_040382447.1">
    <property type="nucleotide sequence ID" value="NZ_JBBMFM010000148.1"/>
</dbReference>
<evidence type="ECO:0000259" key="2">
    <source>
        <dbReference type="PROSITE" id="PS51352"/>
    </source>
</evidence>
<reference evidence="3 4" key="1">
    <citation type="submission" date="2024-03" db="EMBL/GenBank/DDBJ databases">
        <title>Human intestinal bacterial collection.</title>
        <authorList>
            <person name="Pauvert C."/>
            <person name="Hitch T.C.A."/>
            <person name="Clavel T."/>
        </authorList>
    </citation>
    <scope>NUCLEOTIDE SEQUENCE [LARGE SCALE GENOMIC DNA]</scope>
    <source>
        <strain evidence="3 4">CLA-SR-H021</strain>
    </source>
</reference>
<proteinExistence type="predicted"/>
<dbReference type="PROSITE" id="PS51352">
    <property type="entry name" value="THIOREDOXIN_2"/>
    <property type="match status" value="1"/>
</dbReference>
<organism evidence="3 4">
    <name type="scientific">Enterocloster hominis</name>
    <name type="common">ex Hitch et al. 2024</name>
    <dbReference type="NCBI Taxonomy" id="1917870"/>
    <lineage>
        <taxon>Bacteria</taxon>
        <taxon>Bacillati</taxon>
        <taxon>Bacillota</taxon>
        <taxon>Clostridia</taxon>
        <taxon>Lachnospirales</taxon>
        <taxon>Lachnospiraceae</taxon>
        <taxon>Enterocloster</taxon>
    </lineage>
</organism>
<name>A0ABV1DCI3_9FIRM</name>
<dbReference type="Pfam" id="PF08534">
    <property type="entry name" value="Redoxin"/>
    <property type="match status" value="1"/>
</dbReference>
<dbReference type="PANTHER" id="PTHR42852:SF16">
    <property type="entry name" value="THIOL:DISULFIDE INTERCHANGE PROTEIN TLPA"/>
    <property type="match status" value="1"/>
</dbReference>
<evidence type="ECO:0000313" key="3">
    <source>
        <dbReference type="EMBL" id="MEQ2428080.1"/>
    </source>
</evidence>
<sequence length="199" mass="21450">MRKNLITGAASIFLLISLTACGAGNTADVKVAASQTMETRETGMMEGSDMMDGNEKMNPGNPAPDFEMMDLNGNTVKLSDFKGERVYLKYWASWCPICLGGLEDINTLSAEDNGFKVLTIVAPGQKGEKNTADFKTWFSGVENTADITVLFDTDGTYGTQTGVRGYPTSEYIGSDGVMVQLVPGHADNDTIRATFESIK</sequence>
<dbReference type="InterPro" id="IPR013766">
    <property type="entry name" value="Thioredoxin_domain"/>
</dbReference>
<keyword evidence="1" id="KW-0732">Signal</keyword>